<organism evidence="2 3">
    <name type="scientific">Psychroflexus lacisalsi</name>
    <dbReference type="NCBI Taxonomy" id="503928"/>
    <lineage>
        <taxon>Bacteria</taxon>
        <taxon>Pseudomonadati</taxon>
        <taxon>Bacteroidota</taxon>
        <taxon>Flavobacteriia</taxon>
        <taxon>Flavobacteriales</taxon>
        <taxon>Flavobacteriaceae</taxon>
        <taxon>Psychroflexus</taxon>
    </lineage>
</organism>
<keyword evidence="1" id="KW-0732">Signal</keyword>
<dbReference type="EMBL" id="BAAAGG010000022">
    <property type="protein sequence ID" value="GAA0763257.1"/>
    <property type="molecule type" value="Genomic_DNA"/>
</dbReference>
<proteinExistence type="predicted"/>
<evidence type="ECO:0000313" key="2">
    <source>
        <dbReference type="EMBL" id="GAA0763257.1"/>
    </source>
</evidence>
<evidence type="ECO:0000256" key="1">
    <source>
        <dbReference type="SAM" id="SignalP"/>
    </source>
</evidence>
<comment type="caution">
    <text evidence="2">The sequence shown here is derived from an EMBL/GenBank/DDBJ whole genome shotgun (WGS) entry which is preliminary data.</text>
</comment>
<sequence>MTYKISILLLFSFFFTSAQKDFKSGYFIADGIKTDCLIENKFWNSSPDEFVYKLDKDSPTKTRNKFNTSEFGLNGYFKFISADLDIDESKWETDNLDYNREPEFEKKRVFLRLIIDSEVKFYNYTRGKNIKRYFYQIGNSDIEQLVYKKYLIRDKNKQIGENDAYKQWLFNNLKCEDQSLNDVEKLKYNETSLKKYFIEYNECIGAEIKFIDKKQKVDFLKYLDFSFSLKGGVEFGSTKVVNALRENLNTDLGSSEAFRYGVEAEFYLPFLKKQFSFYSDPSYRSISISLSIPDERLTGNLKNVNYNYSSFEIPLGIRYYYYFNEATQLFLNYAYVFDNVGDDSSVEFSRADGTSLGGFSNLKTNESQYFGVGLRAFDRFSGELRFYTNKDIGPNIEYSNSITLVVGYKVF</sequence>
<protein>
    <recommendedName>
        <fullName evidence="4">Outer membrane protein beta-barrel domain-containing protein</fullName>
    </recommendedName>
</protein>
<name>A0ABN1KDI1_9FLAO</name>
<keyword evidence="3" id="KW-1185">Reference proteome</keyword>
<feature type="signal peptide" evidence="1">
    <location>
        <begin position="1"/>
        <end position="20"/>
    </location>
</feature>
<feature type="chain" id="PRO_5046418795" description="Outer membrane protein beta-barrel domain-containing protein" evidence="1">
    <location>
        <begin position="21"/>
        <end position="411"/>
    </location>
</feature>
<gene>
    <name evidence="2" type="ORF">GCM10009433_24470</name>
</gene>
<evidence type="ECO:0000313" key="3">
    <source>
        <dbReference type="Proteomes" id="UP001500185"/>
    </source>
</evidence>
<accession>A0ABN1KDI1</accession>
<dbReference type="Proteomes" id="UP001500185">
    <property type="component" value="Unassembled WGS sequence"/>
</dbReference>
<dbReference type="RefSeq" id="WP_224454632.1">
    <property type="nucleotide sequence ID" value="NZ_BAAAGG010000022.1"/>
</dbReference>
<evidence type="ECO:0008006" key="4">
    <source>
        <dbReference type="Google" id="ProtNLM"/>
    </source>
</evidence>
<reference evidence="2 3" key="1">
    <citation type="journal article" date="2019" name="Int. J. Syst. Evol. Microbiol.">
        <title>The Global Catalogue of Microorganisms (GCM) 10K type strain sequencing project: providing services to taxonomists for standard genome sequencing and annotation.</title>
        <authorList>
            <consortium name="The Broad Institute Genomics Platform"/>
            <consortium name="The Broad Institute Genome Sequencing Center for Infectious Disease"/>
            <person name="Wu L."/>
            <person name="Ma J."/>
        </authorList>
    </citation>
    <scope>NUCLEOTIDE SEQUENCE [LARGE SCALE GENOMIC DNA]</scope>
    <source>
        <strain evidence="2 3">JCM 16231</strain>
    </source>
</reference>